<sequence>MGPLYPYQPALMRELKSDVTSIVVDVAHPPTQSTSSATVYGYLGTNYTVRHTFSFYFSCFLLIILITACMLATKQFDIHDQEKKSNIYDYERFVSHIFKVAEATNIRHICGAPNDCLGINDE</sequence>
<keyword evidence="1" id="KW-0812">Transmembrane</keyword>
<feature type="transmembrane region" description="Helical" evidence="1">
    <location>
        <begin position="53"/>
        <end position="73"/>
    </location>
</feature>
<evidence type="ECO:0000313" key="2">
    <source>
        <dbReference type="EnsemblMetazoa" id="GBRI028126-PA"/>
    </source>
</evidence>
<dbReference type="Proteomes" id="UP000091820">
    <property type="component" value="Unassembled WGS sequence"/>
</dbReference>
<name>A0A1A9WQE3_9MUSC</name>
<evidence type="ECO:0000256" key="1">
    <source>
        <dbReference type="SAM" id="Phobius"/>
    </source>
</evidence>
<protein>
    <submittedName>
        <fullName evidence="2">Uncharacterized protein</fullName>
    </submittedName>
</protein>
<evidence type="ECO:0000313" key="3">
    <source>
        <dbReference type="Proteomes" id="UP000091820"/>
    </source>
</evidence>
<dbReference type="EnsemblMetazoa" id="GBRI028126-RA">
    <property type="protein sequence ID" value="GBRI028126-PA"/>
    <property type="gene ID" value="GBRI028126"/>
</dbReference>
<dbReference type="VEuPathDB" id="VectorBase:GBRI028126"/>
<reference evidence="2" key="2">
    <citation type="submission" date="2020-05" db="UniProtKB">
        <authorList>
            <consortium name="EnsemblMetazoa"/>
        </authorList>
    </citation>
    <scope>IDENTIFICATION</scope>
    <source>
        <strain evidence="2">IAEA</strain>
    </source>
</reference>
<keyword evidence="1" id="KW-1133">Transmembrane helix</keyword>
<accession>A0A1A9WQE3</accession>
<dbReference type="AlphaFoldDB" id="A0A1A9WQE3"/>
<keyword evidence="3" id="KW-1185">Reference proteome</keyword>
<keyword evidence="1" id="KW-0472">Membrane</keyword>
<organism evidence="2 3">
    <name type="scientific">Glossina brevipalpis</name>
    <dbReference type="NCBI Taxonomy" id="37001"/>
    <lineage>
        <taxon>Eukaryota</taxon>
        <taxon>Metazoa</taxon>
        <taxon>Ecdysozoa</taxon>
        <taxon>Arthropoda</taxon>
        <taxon>Hexapoda</taxon>
        <taxon>Insecta</taxon>
        <taxon>Pterygota</taxon>
        <taxon>Neoptera</taxon>
        <taxon>Endopterygota</taxon>
        <taxon>Diptera</taxon>
        <taxon>Brachycera</taxon>
        <taxon>Muscomorpha</taxon>
        <taxon>Hippoboscoidea</taxon>
        <taxon>Glossinidae</taxon>
        <taxon>Glossina</taxon>
    </lineage>
</organism>
<reference evidence="3" key="1">
    <citation type="submission" date="2014-03" db="EMBL/GenBank/DDBJ databases">
        <authorList>
            <person name="Aksoy S."/>
            <person name="Warren W."/>
            <person name="Wilson R.K."/>
        </authorList>
    </citation>
    <scope>NUCLEOTIDE SEQUENCE [LARGE SCALE GENOMIC DNA]</scope>
    <source>
        <strain evidence="3">IAEA</strain>
    </source>
</reference>
<proteinExistence type="predicted"/>